<reference evidence="1 2" key="1">
    <citation type="submission" date="2019-10" db="EMBL/GenBank/DDBJ databases">
        <authorList>
            <person name="Garlena R.A."/>
            <person name="Russell D.A."/>
            <person name="Pope W.H."/>
            <person name="Jacobs-Sera D."/>
            <person name="Hatfull G.F."/>
        </authorList>
    </citation>
    <scope>NUCLEOTIDE SEQUENCE [LARGE SCALE GENOMIC DNA]</scope>
</reference>
<accession>A0A649VE68</accession>
<dbReference type="GeneID" id="55624471"/>
<keyword evidence="2" id="KW-1185">Reference proteome</keyword>
<dbReference type="Proteomes" id="UP000423609">
    <property type="component" value="Segment"/>
</dbReference>
<sequence>MAETTTETTESGVLNFLKVNAKAVVAFVVGVILNAVNDVISGKAPWPTSLADWGRYLGTSLIGAVVVWATGNKLTEKQIVNAAVKQGVTVVTNTAIDAAASAAQNTVEQATSVLPQPAAEVVNNVAQQVSTTVTNVLKGVANNFDDVLPEFHR</sequence>
<dbReference type="RefSeq" id="YP_009853784.1">
    <property type="nucleotide sequence ID" value="NC_048824.1"/>
</dbReference>
<proteinExistence type="predicted"/>
<evidence type="ECO:0000313" key="2">
    <source>
        <dbReference type="Proteomes" id="UP000423609"/>
    </source>
</evidence>
<dbReference type="EMBL" id="MN585993">
    <property type="protein sequence ID" value="QGJ90073.1"/>
    <property type="molecule type" value="Genomic_DNA"/>
</dbReference>
<gene>
    <name evidence="1" type="primary">32</name>
    <name evidence="1" type="ORF">PBI_INDLULAMITHI_32</name>
</gene>
<evidence type="ECO:0000313" key="1">
    <source>
        <dbReference type="EMBL" id="QGJ90073.1"/>
    </source>
</evidence>
<protein>
    <submittedName>
        <fullName evidence="1">Holin</fullName>
    </submittedName>
</protein>
<dbReference type="KEGG" id="vg:55624471"/>
<name>A0A649VE68_9CAUD</name>
<organism evidence="1 2">
    <name type="scientific">Mycobacterium phage Indlulamithi</name>
    <dbReference type="NCBI Taxonomy" id="2656582"/>
    <lineage>
        <taxon>Viruses</taxon>
        <taxon>Duplodnaviria</taxon>
        <taxon>Heunggongvirae</taxon>
        <taxon>Uroviricota</taxon>
        <taxon>Caudoviricetes</taxon>
        <taxon>Indlulamithivirus</taxon>
        <taxon>Indlulamithivirus indlulamithi</taxon>
    </lineage>
</organism>